<evidence type="ECO:0000256" key="1">
    <source>
        <dbReference type="SAM" id="SignalP"/>
    </source>
</evidence>
<name>A0A409XIL5_PSICY</name>
<dbReference type="STRING" id="93625.A0A409XIL5"/>
<evidence type="ECO:0000313" key="3">
    <source>
        <dbReference type="EMBL" id="PPQ90576.1"/>
    </source>
</evidence>
<dbReference type="EMBL" id="NHYD01001611">
    <property type="protein sequence ID" value="PPQ90576.1"/>
    <property type="molecule type" value="Genomic_DNA"/>
</dbReference>
<proteinExistence type="predicted"/>
<keyword evidence="4" id="KW-1185">Reference proteome</keyword>
<evidence type="ECO:0000259" key="2">
    <source>
        <dbReference type="Pfam" id="PF20231"/>
    </source>
</evidence>
<comment type="caution">
    <text evidence="3">The sequence shown here is derived from an EMBL/GenBank/DDBJ whole genome shotgun (WGS) entry which is preliminary data.</text>
</comment>
<evidence type="ECO:0000313" key="4">
    <source>
        <dbReference type="Proteomes" id="UP000283269"/>
    </source>
</evidence>
<dbReference type="InterPro" id="IPR046496">
    <property type="entry name" value="DUF6589"/>
</dbReference>
<dbReference type="OrthoDB" id="5424058at2759"/>
<organism evidence="3 4">
    <name type="scientific">Psilocybe cyanescens</name>
    <dbReference type="NCBI Taxonomy" id="93625"/>
    <lineage>
        <taxon>Eukaryota</taxon>
        <taxon>Fungi</taxon>
        <taxon>Dikarya</taxon>
        <taxon>Basidiomycota</taxon>
        <taxon>Agaricomycotina</taxon>
        <taxon>Agaricomycetes</taxon>
        <taxon>Agaricomycetidae</taxon>
        <taxon>Agaricales</taxon>
        <taxon>Agaricineae</taxon>
        <taxon>Strophariaceae</taxon>
        <taxon>Psilocybe</taxon>
    </lineage>
</organism>
<dbReference type="Pfam" id="PF20231">
    <property type="entry name" value="DUF6589"/>
    <property type="match status" value="1"/>
</dbReference>
<accession>A0A409XIL5</accession>
<sequence>MAFFMLNFQTLEWLQMSSGANLTPNSHGCKAVCTVWTSKLPPTFCPMWELILCLSLPANILDAFHILCPENSLELWIQKVQSADGVVHVAHKIHDELCSALVRHDIPLENIILFNCDALHLQQLKYAIKQGDVGAVLDLITYIMLAFWATGRTPKYADALFHIVVNLKQMHPKSFTSFDDYYLVFNQYISAMHGFSTGLKISVGSQTGHQNFWLKVIYGAKGANLTWAWLSIVLVSIVTLYDTICKEFVTPFNSIHHGSPLTFTDIQVMNDYLQLQWLHDFFPGQEHNDLGLNMPTNRGHLETSRTPNSRPKIMIDVDYVEEEHESSDEDRDELESCNIDAGPNLYADLNDLLLDKEEYPEGLDSAEVFSTVNEVIDKLCGMD</sequence>
<dbReference type="Proteomes" id="UP000283269">
    <property type="component" value="Unassembled WGS sequence"/>
</dbReference>
<reference evidence="3 4" key="1">
    <citation type="journal article" date="2018" name="Evol. Lett.">
        <title>Horizontal gene cluster transfer increased hallucinogenic mushroom diversity.</title>
        <authorList>
            <person name="Reynolds H.T."/>
            <person name="Vijayakumar V."/>
            <person name="Gluck-Thaler E."/>
            <person name="Korotkin H.B."/>
            <person name="Matheny P.B."/>
            <person name="Slot J.C."/>
        </authorList>
    </citation>
    <scope>NUCLEOTIDE SEQUENCE [LARGE SCALE GENOMIC DNA]</scope>
    <source>
        <strain evidence="3 4">2631</strain>
    </source>
</reference>
<feature type="domain" description="DUF6589" evidence="2">
    <location>
        <begin position="40"/>
        <end position="242"/>
    </location>
</feature>
<gene>
    <name evidence="3" type="ORF">CVT25_007219</name>
</gene>
<dbReference type="AlphaFoldDB" id="A0A409XIL5"/>
<keyword evidence="1" id="KW-0732">Signal</keyword>
<dbReference type="InParanoid" id="A0A409XIL5"/>
<feature type="chain" id="PRO_5019497586" description="DUF6589 domain-containing protein" evidence="1">
    <location>
        <begin position="20"/>
        <end position="383"/>
    </location>
</feature>
<protein>
    <recommendedName>
        <fullName evidence="2">DUF6589 domain-containing protein</fullName>
    </recommendedName>
</protein>
<feature type="signal peptide" evidence="1">
    <location>
        <begin position="1"/>
        <end position="19"/>
    </location>
</feature>